<keyword evidence="6" id="KW-0560">Oxidoreductase</keyword>
<evidence type="ECO:0000256" key="3">
    <source>
        <dbReference type="ARBA" id="ARBA00012929"/>
    </source>
</evidence>
<dbReference type="CDD" id="cd05254">
    <property type="entry name" value="dTDP_HR_like_SDR_e"/>
    <property type="match status" value="1"/>
</dbReference>
<dbReference type="EMBL" id="POQS01000007">
    <property type="protein sequence ID" value="PND31155.1"/>
    <property type="molecule type" value="Genomic_DNA"/>
</dbReference>
<dbReference type="GO" id="GO:0005829">
    <property type="term" value="C:cytosol"/>
    <property type="evidence" value="ECO:0007669"/>
    <property type="project" value="TreeGrafter"/>
</dbReference>
<dbReference type="PANTHER" id="PTHR10491">
    <property type="entry name" value="DTDP-4-DEHYDRORHAMNOSE REDUCTASE"/>
    <property type="match status" value="1"/>
</dbReference>
<comment type="function">
    <text evidence="6">Catalyzes the reduction of dTDP-6-deoxy-L-lyxo-4-hexulose to yield dTDP-L-rhamnose.</text>
</comment>
<comment type="similarity">
    <text evidence="2 6">Belongs to the dTDP-4-dehydrorhamnose reductase family.</text>
</comment>
<evidence type="ECO:0000256" key="4">
    <source>
        <dbReference type="ARBA" id="ARBA00017099"/>
    </source>
</evidence>
<comment type="catalytic activity">
    <reaction evidence="5 6">
        <text>dTDP-beta-L-rhamnose + NADP(+) = dTDP-4-dehydro-beta-L-rhamnose + NADPH + H(+)</text>
        <dbReference type="Rhea" id="RHEA:21796"/>
        <dbReference type="ChEBI" id="CHEBI:15378"/>
        <dbReference type="ChEBI" id="CHEBI:57510"/>
        <dbReference type="ChEBI" id="CHEBI:57783"/>
        <dbReference type="ChEBI" id="CHEBI:58349"/>
        <dbReference type="ChEBI" id="CHEBI:62830"/>
        <dbReference type="EC" id="1.1.1.133"/>
    </reaction>
</comment>
<dbReference type="AlphaFoldDB" id="A0A2N8KCG8"/>
<dbReference type="Pfam" id="PF04321">
    <property type="entry name" value="RmlD_sub_bind"/>
    <property type="match status" value="1"/>
</dbReference>
<evidence type="ECO:0000256" key="2">
    <source>
        <dbReference type="ARBA" id="ARBA00010944"/>
    </source>
</evidence>
<name>A0A2N8KCG8_9BURK</name>
<comment type="caution">
    <text evidence="8">The sequence shown here is derived from an EMBL/GenBank/DDBJ whole genome shotgun (WGS) entry which is preliminary data.</text>
</comment>
<evidence type="ECO:0000256" key="1">
    <source>
        <dbReference type="ARBA" id="ARBA00004781"/>
    </source>
</evidence>
<reference evidence="8 9" key="1">
    <citation type="submission" date="2018-01" db="EMBL/GenBank/DDBJ databases">
        <title>The draft genome of an aniline degradation strain ANB-1.</title>
        <authorList>
            <person name="Zhang L."/>
            <person name="Jiang J."/>
        </authorList>
    </citation>
    <scope>NUCLEOTIDE SEQUENCE [LARGE SCALE GENOMIC DNA]</scope>
    <source>
        <strain evidence="8 9">ANB-1</strain>
    </source>
</reference>
<dbReference type="InterPro" id="IPR005913">
    <property type="entry name" value="dTDP_dehydrorham_reduct"/>
</dbReference>
<sequence length="303" mass="32011">MKILLLGKNGQVGRELCRALAPVGELAALGRAEADLCDLDGLGAVLSARRPGVIVNAAAYTAVDRAETDRAAAARVNAEAVGVLARHAVATRALLVHYSTDYVFDGAAARPYVETDAPNPINVYGATKLAGEQAIRDAGCDALVFRTSWIHSAHGGNFLKTILHLARSRDCLDVVADQHGAPTSAALVADITALAIRRRLDARLPAGTYHLAAGGSTTWHGYAQYIVAGAAARGAALALAPERIRPVATRDYPAAARRPLNSRLDTTLLSRALDLTLPAWTEHVDRVLDQLIEPGDSAWRAKA</sequence>
<dbReference type="UniPathway" id="UPA00124"/>
<dbReference type="InterPro" id="IPR036291">
    <property type="entry name" value="NAD(P)-bd_dom_sf"/>
</dbReference>
<comment type="cofactor">
    <cofactor evidence="6">
        <name>Mg(2+)</name>
        <dbReference type="ChEBI" id="CHEBI:18420"/>
    </cofactor>
    <text evidence="6">Binds 1 Mg(2+) ion per monomer.</text>
</comment>
<dbReference type="EC" id="1.1.1.133" evidence="3 6"/>
<dbReference type="GO" id="GO:0008831">
    <property type="term" value="F:dTDP-4-dehydrorhamnose reductase activity"/>
    <property type="evidence" value="ECO:0007669"/>
    <property type="project" value="UniProtKB-EC"/>
</dbReference>
<gene>
    <name evidence="8" type="ORF">C1I89_25235</name>
</gene>
<feature type="domain" description="RmlD-like substrate binding" evidence="7">
    <location>
        <begin position="1"/>
        <end position="291"/>
    </location>
</feature>
<dbReference type="FunFam" id="3.40.50.720:FF:000159">
    <property type="entry name" value="dTDP-4-dehydrorhamnose reductase"/>
    <property type="match status" value="1"/>
</dbReference>
<dbReference type="Proteomes" id="UP000235994">
    <property type="component" value="Unassembled WGS sequence"/>
</dbReference>
<dbReference type="NCBIfam" id="TIGR01214">
    <property type="entry name" value="rmlD"/>
    <property type="match status" value="1"/>
</dbReference>
<proteinExistence type="inferred from homology"/>
<dbReference type="GO" id="GO:0019305">
    <property type="term" value="P:dTDP-rhamnose biosynthetic process"/>
    <property type="evidence" value="ECO:0007669"/>
    <property type="project" value="UniProtKB-UniPathway"/>
</dbReference>
<dbReference type="RefSeq" id="WP_102775122.1">
    <property type="nucleotide sequence ID" value="NZ_POQS01000007.1"/>
</dbReference>
<keyword evidence="6" id="KW-0521">NADP</keyword>
<dbReference type="SUPFAM" id="SSF51735">
    <property type="entry name" value="NAD(P)-binding Rossmann-fold domains"/>
    <property type="match status" value="1"/>
</dbReference>
<evidence type="ECO:0000259" key="7">
    <source>
        <dbReference type="Pfam" id="PF04321"/>
    </source>
</evidence>
<keyword evidence="9" id="KW-1185">Reference proteome</keyword>
<comment type="pathway">
    <text evidence="1 6">Carbohydrate biosynthesis; dTDP-L-rhamnose biosynthesis.</text>
</comment>
<dbReference type="Gene3D" id="3.40.50.720">
    <property type="entry name" value="NAD(P)-binding Rossmann-like Domain"/>
    <property type="match status" value="1"/>
</dbReference>
<dbReference type="Gene3D" id="3.90.25.10">
    <property type="entry name" value="UDP-galactose 4-epimerase, domain 1"/>
    <property type="match status" value="1"/>
</dbReference>
<dbReference type="NCBIfam" id="NF007440">
    <property type="entry name" value="PRK09987.1"/>
    <property type="match status" value="1"/>
</dbReference>
<evidence type="ECO:0000313" key="9">
    <source>
        <dbReference type="Proteomes" id="UP000235994"/>
    </source>
</evidence>
<evidence type="ECO:0000256" key="5">
    <source>
        <dbReference type="ARBA" id="ARBA00048200"/>
    </source>
</evidence>
<dbReference type="PANTHER" id="PTHR10491:SF4">
    <property type="entry name" value="METHIONINE ADENOSYLTRANSFERASE 2 SUBUNIT BETA"/>
    <property type="match status" value="1"/>
</dbReference>
<protein>
    <recommendedName>
        <fullName evidence="4 6">dTDP-4-dehydrorhamnose reductase</fullName>
        <ecNumber evidence="3 6">1.1.1.133</ecNumber>
    </recommendedName>
</protein>
<accession>A0A2N8KCG8</accession>
<organism evidence="8 9">
    <name type="scientific">Achromobacter pulmonis</name>
    <dbReference type="NCBI Taxonomy" id="1389932"/>
    <lineage>
        <taxon>Bacteria</taxon>
        <taxon>Pseudomonadati</taxon>
        <taxon>Pseudomonadota</taxon>
        <taxon>Betaproteobacteria</taxon>
        <taxon>Burkholderiales</taxon>
        <taxon>Alcaligenaceae</taxon>
        <taxon>Achromobacter</taxon>
    </lineage>
</organism>
<evidence type="ECO:0000256" key="6">
    <source>
        <dbReference type="RuleBase" id="RU364082"/>
    </source>
</evidence>
<evidence type="ECO:0000313" key="8">
    <source>
        <dbReference type="EMBL" id="PND31155.1"/>
    </source>
</evidence>
<dbReference type="InterPro" id="IPR029903">
    <property type="entry name" value="RmlD-like-bd"/>
</dbReference>